<dbReference type="PIRSF" id="PIRSF004681">
    <property type="entry name" value="UCP004681"/>
    <property type="match status" value="1"/>
</dbReference>
<dbReference type="SUPFAM" id="SSF111038">
    <property type="entry name" value="YjbQ-like"/>
    <property type="match status" value="1"/>
</dbReference>
<dbReference type="PANTHER" id="PTHR30615">
    <property type="entry name" value="UNCHARACTERIZED PROTEIN YJBQ-RELATED"/>
    <property type="match status" value="1"/>
</dbReference>
<reference evidence="2 3" key="1">
    <citation type="submission" date="2019-12" db="EMBL/GenBank/DDBJ databases">
        <authorList>
            <person name="Li M."/>
        </authorList>
    </citation>
    <scope>NUCLEOTIDE SEQUENCE [LARGE SCALE GENOMIC DNA]</scope>
    <source>
        <strain evidence="2 3">GBMRC 2046</strain>
    </source>
</reference>
<dbReference type="AlphaFoldDB" id="A0A7X3S8M2"/>
<organism evidence="2 3">
    <name type="scientific">Stappia sediminis</name>
    <dbReference type="NCBI Taxonomy" id="2692190"/>
    <lineage>
        <taxon>Bacteria</taxon>
        <taxon>Pseudomonadati</taxon>
        <taxon>Pseudomonadota</taxon>
        <taxon>Alphaproteobacteria</taxon>
        <taxon>Hyphomicrobiales</taxon>
        <taxon>Stappiaceae</taxon>
        <taxon>Stappia</taxon>
    </lineage>
</organism>
<dbReference type="InterPro" id="IPR001602">
    <property type="entry name" value="UPF0047_YjbQ-like"/>
</dbReference>
<name>A0A7X3S8M2_9HYPH</name>
<dbReference type="Pfam" id="PF01894">
    <property type="entry name" value="YjbQ"/>
    <property type="match status" value="1"/>
</dbReference>
<comment type="similarity">
    <text evidence="1">Belongs to the UPF0047 family.</text>
</comment>
<comment type="caution">
    <text evidence="2">The sequence shown here is derived from an EMBL/GenBank/DDBJ whole genome shotgun (WGS) entry which is preliminary data.</text>
</comment>
<dbReference type="PANTHER" id="PTHR30615:SF8">
    <property type="entry name" value="UPF0047 PROTEIN C4A8.02C"/>
    <property type="match status" value="1"/>
</dbReference>
<proteinExistence type="inferred from homology"/>
<dbReference type="Gene3D" id="2.60.120.460">
    <property type="entry name" value="YjbQ-like"/>
    <property type="match status" value="1"/>
</dbReference>
<keyword evidence="3" id="KW-1185">Reference proteome</keyword>
<evidence type="ECO:0000313" key="3">
    <source>
        <dbReference type="Proteomes" id="UP000433101"/>
    </source>
</evidence>
<evidence type="ECO:0000313" key="2">
    <source>
        <dbReference type="EMBL" id="MXN65910.1"/>
    </source>
</evidence>
<sequence>MGRLLVSTQGRSLLGISASINQWLATVDACDGLLTLFLRHTSASLTVQENTDPDVQADILDALDRLAPADFGWRHSLEGPDDMPAHVKTALTGVSLQVPVVDRQLDLGTWQEIYVIEHRAVGHQRSLTLHYHGT</sequence>
<dbReference type="Proteomes" id="UP000433101">
    <property type="component" value="Unassembled WGS sequence"/>
</dbReference>
<gene>
    <name evidence="2" type="ORF">GR183_13435</name>
</gene>
<protein>
    <submittedName>
        <fullName evidence="2">YjbQ family protein</fullName>
    </submittedName>
</protein>
<dbReference type="NCBIfam" id="TIGR00149">
    <property type="entry name" value="TIGR00149_YjbQ"/>
    <property type="match status" value="1"/>
</dbReference>
<evidence type="ECO:0000256" key="1">
    <source>
        <dbReference type="ARBA" id="ARBA00005534"/>
    </source>
</evidence>
<dbReference type="EMBL" id="WUMV01000006">
    <property type="protein sequence ID" value="MXN65910.1"/>
    <property type="molecule type" value="Genomic_DNA"/>
</dbReference>
<accession>A0A7X3S8M2</accession>
<dbReference type="InterPro" id="IPR035917">
    <property type="entry name" value="YjbQ-like_sf"/>
</dbReference>